<evidence type="ECO:0000313" key="3">
    <source>
        <dbReference type="Proteomes" id="UP001580407"/>
    </source>
</evidence>
<comment type="caution">
    <text evidence="2">The sequence shown here is derived from an EMBL/GenBank/DDBJ whole genome shotgun (WGS) entry which is preliminary data.</text>
</comment>
<reference evidence="2 3" key="1">
    <citation type="submission" date="2024-09" db="EMBL/GenBank/DDBJ databases">
        <authorList>
            <person name="Ruan L."/>
        </authorList>
    </citation>
    <scope>NUCLEOTIDE SEQUENCE [LARGE SCALE GENOMIC DNA]</scope>
    <source>
        <strain evidence="2 3">D33</strain>
    </source>
</reference>
<organism evidence="2 3">
    <name type="scientific">Paenibacillus terreus</name>
    <dbReference type="NCBI Taxonomy" id="1387834"/>
    <lineage>
        <taxon>Bacteria</taxon>
        <taxon>Bacillati</taxon>
        <taxon>Bacillota</taxon>
        <taxon>Bacilli</taxon>
        <taxon>Bacillales</taxon>
        <taxon>Paenibacillaceae</taxon>
        <taxon>Paenibacillus</taxon>
    </lineage>
</organism>
<protein>
    <submittedName>
        <fullName evidence="2">Uncharacterized protein</fullName>
    </submittedName>
</protein>
<evidence type="ECO:0000256" key="1">
    <source>
        <dbReference type="SAM" id="MobiDB-lite"/>
    </source>
</evidence>
<dbReference type="Proteomes" id="UP001580407">
    <property type="component" value="Unassembled WGS sequence"/>
</dbReference>
<feature type="region of interest" description="Disordered" evidence="1">
    <location>
        <begin position="1"/>
        <end position="22"/>
    </location>
</feature>
<accession>A0ABV5B1N8</accession>
<dbReference type="RefSeq" id="WP_375523238.1">
    <property type="nucleotide sequence ID" value="NZ_JBHILM010000001.1"/>
</dbReference>
<evidence type="ECO:0000313" key="2">
    <source>
        <dbReference type="EMBL" id="MFB5679392.1"/>
    </source>
</evidence>
<sequence>MADEHREFQIDRPSRSKTRTGHDGVIRLDVQDILRQCGLEEPEWLREWLVRRES</sequence>
<gene>
    <name evidence="2" type="ORF">ACE3NQ_00520</name>
</gene>
<name>A0ABV5B1N8_9BACL</name>
<dbReference type="EMBL" id="JBHILM010000001">
    <property type="protein sequence ID" value="MFB5679392.1"/>
    <property type="molecule type" value="Genomic_DNA"/>
</dbReference>
<proteinExistence type="predicted"/>
<keyword evidence="3" id="KW-1185">Reference proteome</keyword>